<evidence type="ECO:0000313" key="1">
    <source>
        <dbReference type="EMBL" id="GBN45836.1"/>
    </source>
</evidence>
<sequence length="186" mass="22223">MSRLSVVARRMDFPLSTVCKIARKVLLFYQYKIKLVEQYEPNDPAIRKYIALEFLAWIKVDEHWAWNILWTDEAHFYLNGDVNTRNYRIWIKQIRHVIHPVPLHSPQVTVWCGQWRFSAQALEEAASCFENLGPSKFDHPHLPIFLQNVETDLETLEQPSTIRTGLLFCAKSSRKDSFRFFYWYRK</sequence>
<dbReference type="PANTHER" id="PTHR47326">
    <property type="entry name" value="TRANSPOSABLE ELEMENT TC3 TRANSPOSASE-LIKE PROTEIN"/>
    <property type="match status" value="1"/>
</dbReference>
<dbReference type="Proteomes" id="UP000499080">
    <property type="component" value="Unassembled WGS sequence"/>
</dbReference>
<comment type="caution">
    <text evidence="1">The sequence shown here is derived from an EMBL/GenBank/DDBJ whole genome shotgun (WGS) entry which is preliminary data.</text>
</comment>
<protein>
    <submittedName>
        <fullName evidence="1">Uncharacterized protein</fullName>
    </submittedName>
</protein>
<name>A0A4Y2P736_ARAVE</name>
<gene>
    <name evidence="1" type="ORF">AVEN_2229_1</name>
</gene>
<reference evidence="1 2" key="1">
    <citation type="journal article" date="2019" name="Sci. Rep.">
        <title>Orb-weaving spider Araneus ventricosus genome elucidates the spidroin gene catalogue.</title>
        <authorList>
            <person name="Kono N."/>
            <person name="Nakamura H."/>
            <person name="Ohtoshi R."/>
            <person name="Moran D.A.P."/>
            <person name="Shinohara A."/>
            <person name="Yoshida Y."/>
            <person name="Fujiwara M."/>
            <person name="Mori M."/>
            <person name="Tomita M."/>
            <person name="Arakawa K."/>
        </authorList>
    </citation>
    <scope>NUCLEOTIDE SEQUENCE [LARGE SCALE GENOMIC DNA]</scope>
</reference>
<dbReference type="InterPro" id="IPR036397">
    <property type="entry name" value="RNaseH_sf"/>
</dbReference>
<dbReference type="GO" id="GO:0003676">
    <property type="term" value="F:nucleic acid binding"/>
    <property type="evidence" value="ECO:0007669"/>
    <property type="project" value="InterPro"/>
</dbReference>
<proteinExistence type="predicted"/>
<evidence type="ECO:0000313" key="2">
    <source>
        <dbReference type="Proteomes" id="UP000499080"/>
    </source>
</evidence>
<dbReference type="EMBL" id="BGPR01010369">
    <property type="protein sequence ID" value="GBN45836.1"/>
    <property type="molecule type" value="Genomic_DNA"/>
</dbReference>
<dbReference type="PANTHER" id="PTHR47326:SF1">
    <property type="entry name" value="HTH PSQ-TYPE DOMAIN-CONTAINING PROTEIN"/>
    <property type="match status" value="1"/>
</dbReference>
<keyword evidence="2" id="KW-1185">Reference proteome</keyword>
<dbReference type="Gene3D" id="3.30.420.10">
    <property type="entry name" value="Ribonuclease H-like superfamily/Ribonuclease H"/>
    <property type="match status" value="1"/>
</dbReference>
<accession>A0A4Y2P736</accession>
<organism evidence="1 2">
    <name type="scientific">Araneus ventricosus</name>
    <name type="common">Orbweaver spider</name>
    <name type="synonym">Epeira ventricosa</name>
    <dbReference type="NCBI Taxonomy" id="182803"/>
    <lineage>
        <taxon>Eukaryota</taxon>
        <taxon>Metazoa</taxon>
        <taxon>Ecdysozoa</taxon>
        <taxon>Arthropoda</taxon>
        <taxon>Chelicerata</taxon>
        <taxon>Arachnida</taxon>
        <taxon>Araneae</taxon>
        <taxon>Araneomorphae</taxon>
        <taxon>Entelegynae</taxon>
        <taxon>Araneoidea</taxon>
        <taxon>Araneidae</taxon>
        <taxon>Araneus</taxon>
    </lineage>
</organism>
<dbReference type="AlphaFoldDB" id="A0A4Y2P736"/>